<feature type="binding site" evidence="10">
    <location>
        <begin position="93"/>
        <end position="94"/>
    </location>
    <ligand>
        <name>substrate</name>
    </ligand>
</feature>
<gene>
    <name evidence="12" type="primary">lpcA</name>
    <name evidence="10" type="synonym">gmhA</name>
    <name evidence="12" type="ORF">IFO68_03115</name>
</gene>
<keyword evidence="7 10" id="KW-0862">Zinc</keyword>
<dbReference type="SUPFAM" id="SSF53697">
    <property type="entry name" value="SIS domain"/>
    <property type="match status" value="1"/>
</dbReference>
<feature type="binding site" evidence="10">
    <location>
        <position position="61"/>
    </location>
    <ligand>
        <name>Zn(2+)</name>
        <dbReference type="ChEBI" id="CHEBI:29105"/>
    </ligand>
</feature>
<dbReference type="HAMAP" id="MF_00067">
    <property type="entry name" value="GmhA"/>
    <property type="match status" value="1"/>
</dbReference>
<proteinExistence type="inferred from homology"/>
<dbReference type="InterPro" id="IPR004515">
    <property type="entry name" value="Phosphoheptose_Isoase"/>
</dbReference>
<dbReference type="NCBIfam" id="TIGR00441">
    <property type="entry name" value="gmhA"/>
    <property type="match status" value="1"/>
</dbReference>
<keyword evidence="6 10" id="KW-0479">Metal-binding</keyword>
<feature type="binding site" evidence="10">
    <location>
        <position position="180"/>
    </location>
    <ligand>
        <name>Zn(2+)</name>
        <dbReference type="ChEBI" id="CHEBI:29105"/>
    </ligand>
</feature>
<dbReference type="InterPro" id="IPR050099">
    <property type="entry name" value="SIS_GmhA/DiaA_subfam"/>
</dbReference>
<comment type="caution">
    <text evidence="12">The sequence shown here is derived from an EMBL/GenBank/DDBJ whole genome shotgun (WGS) entry which is preliminary data.</text>
</comment>
<evidence type="ECO:0000313" key="12">
    <source>
        <dbReference type="EMBL" id="MBD8511692.1"/>
    </source>
</evidence>
<comment type="function">
    <text evidence="2 10">Catalyzes the isomerization of sedoheptulose 7-phosphate in D-glycero-D-manno-heptose 7-phosphate.</text>
</comment>
<feature type="binding site" evidence="10">
    <location>
        <position position="65"/>
    </location>
    <ligand>
        <name>substrate</name>
    </ligand>
</feature>
<dbReference type="InterPro" id="IPR035461">
    <property type="entry name" value="GmhA/DiaA"/>
</dbReference>
<evidence type="ECO:0000259" key="11">
    <source>
        <dbReference type="PROSITE" id="PS51464"/>
    </source>
</evidence>
<dbReference type="NCBIfam" id="NF001628">
    <property type="entry name" value="PRK00414.1"/>
    <property type="match status" value="1"/>
</dbReference>
<comment type="subunit">
    <text evidence="10">Homotetramer.</text>
</comment>
<evidence type="ECO:0000256" key="2">
    <source>
        <dbReference type="ARBA" id="ARBA00003172"/>
    </source>
</evidence>
<feature type="binding site" evidence="10">
    <location>
        <begin position="52"/>
        <end position="54"/>
    </location>
    <ligand>
        <name>substrate</name>
    </ligand>
</feature>
<feature type="binding site" evidence="10">
    <location>
        <position position="172"/>
    </location>
    <ligand>
        <name>substrate</name>
    </ligand>
</feature>
<evidence type="ECO:0000256" key="1">
    <source>
        <dbReference type="ARBA" id="ARBA00000348"/>
    </source>
</evidence>
<comment type="miscellaneous">
    <text evidence="10">The reaction produces a racemic mixture of D-glycero-alpha-D-manno-heptose 7-phosphate and D-glycero-beta-D-manno-heptose 7-phosphate.</text>
</comment>
<dbReference type="PROSITE" id="PS51464">
    <property type="entry name" value="SIS"/>
    <property type="match status" value="1"/>
</dbReference>
<evidence type="ECO:0000256" key="8">
    <source>
        <dbReference type="ARBA" id="ARBA00023235"/>
    </source>
</evidence>
<comment type="similarity">
    <text evidence="4 10">Belongs to the SIS family. GmhA subfamily.</text>
</comment>
<reference evidence="12 13" key="1">
    <citation type="submission" date="2020-09" db="EMBL/GenBank/DDBJ databases">
        <title>Photobacterium sp. CAU 1568 isolated from sand of Sido Beach.</title>
        <authorList>
            <person name="Kim W."/>
        </authorList>
    </citation>
    <scope>NUCLEOTIDE SEQUENCE [LARGE SCALE GENOMIC DNA]</scope>
    <source>
        <strain evidence="12 13">CAU 1568</strain>
    </source>
</reference>
<dbReference type="EMBL" id="JACYTP010000002">
    <property type="protein sequence ID" value="MBD8511692.1"/>
    <property type="molecule type" value="Genomic_DNA"/>
</dbReference>
<dbReference type="Pfam" id="PF13580">
    <property type="entry name" value="SIS_2"/>
    <property type="match status" value="1"/>
</dbReference>
<dbReference type="Proteomes" id="UP000649768">
    <property type="component" value="Unassembled WGS sequence"/>
</dbReference>
<feature type="binding site" evidence="10">
    <location>
        <begin position="119"/>
        <end position="121"/>
    </location>
    <ligand>
        <name>substrate</name>
    </ligand>
</feature>
<dbReference type="EC" id="5.3.1.28" evidence="10"/>
<evidence type="ECO:0000256" key="4">
    <source>
        <dbReference type="ARBA" id="ARBA00009894"/>
    </source>
</evidence>
<dbReference type="CDD" id="cd05006">
    <property type="entry name" value="SIS_GmhA"/>
    <property type="match status" value="1"/>
</dbReference>
<dbReference type="InterPro" id="IPR046348">
    <property type="entry name" value="SIS_dom_sf"/>
</dbReference>
<dbReference type="PANTHER" id="PTHR30390:SF7">
    <property type="entry name" value="PHOSPHOHEPTOSE ISOMERASE"/>
    <property type="match status" value="1"/>
</dbReference>
<dbReference type="PANTHER" id="PTHR30390">
    <property type="entry name" value="SEDOHEPTULOSE 7-PHOSPHATE ISOMERASE / DNAA INITIATOR-ASSOCIATING FACTOR FOR REPLICATION INITIATION"/>
    <property type="match status" value="1"/>
</dbReference>
<protein>
    <recommendedName>
        <fullName evidence="10">Phosphoheptose isomerase</fullName>
        <ecNumber evidence="10">5.3.1.28</ecNumber>
    </recommendedName>
    <alternativeName>
        <fullName evidence="10">Sedoheptulose 7-phosphate isomerase</fullName>
    </alternativeName>
</protein>
<keyword evidence="8 10" id="KW-0413">Isomerase</keyword>
<evidence type="ECO:0000256" key="9">
    <source>
        <dbReference type="ARBA" id="ARBA00023277"/>
    </source>
</evidence>
<comment type="cofactor">
    <cofactor evidence="10">
        <name>Zn(2+)</name>
        <dbReference type="ChEBI" id="CHEBI:29105"/>
    </cofactor>
    <text evidence="10">Binds 1 zinc ion per subunit.</text>
</comment>
<comment type="pathway">
    <text evidence="10">Carbohydrate biosynthesis; D-glycero-D-manno-heptose 7-phosphate biosynthesis; D-glycero-alpha-D-manno-heptose 7-phosphate and D-glycero-beta-D-manno-heptose 7-phosphate from sedoheptulose 7-phosphate: step 1/1.</text>
</comment>
<feature type="binding site" evidence="10">
    <location>
        <position position="65"/>
    </location>
    <ligand>
        <name>Zn(2+)</name>
        <dbReference type="ChEBI" id="CHEBI:29105"/>
    </ligand>
</feature>
<dbReference type="InterPro" id="IPR001347">
    <property type="entry name" value="SIS_dom"/>
</dbReference>
<organism evidence="12 13">
    <name type="scientific">Photobacterium arenosum</name>
    <dbReference type="NCBI Taxonomy" id="2774143"/>
    <lineage>
        <taxon>Bacteria</taxon>
        <taxon>Pseudomonadati</taxon>
        <taxon>Pseudomonadota</taxon>
        <taxon>Gammaproteobacteria</taxon>
        <taxon>Vibrionales</taxon>
        <taxon>Vibrionaceae</taxon>
        <taxon>Photobacterium</taxon>
    </lineage>
</organism>
<keyword evidence="9 10" id="KW-0119">Carbohydrate metabolism</keyword>
<comment type="catalytic activity">
    <reaction evidence="1 10">
        <text>2 D-sedoheptulose 7-phosphate = D-glycero-alpha-D-manno-heptose 7-phosphate + D-glycero-beta-D-manno-heptose 7-phosphate</text>
        <dbReference type="Rhea" id="RHEA:27489"/>
        <dbReference type="ChEBI" id="CHEBI:57483"/>
        <dbReference type="ChEBI" id="CHEBI:60203"/>
        <dbReference type="ChEBI" id="CHEBI:60204"/>
        <dbReference type="EC" id="5.3.1.28"/>
    </reaction>
</comment>
<evidence type="ECO:0000256" key="10">
    <source>
        <dbReference type="HAMAP-Rule" id="MF_00067"/>
    </source>
</evidence>
<evidence type="ECO:0000313" key="13">
    <source>
        <dbReference type="Proteomes" id="UP000649768"/>
    </source>
</evidence>
<keyword evidence="13" id="KW-1185">Reference proteome</keyword>
<evidence type="ECO:0000256" key="7">
    <source>
        <dbReference type="ARBA" id="ARBA00022833"/>
    </source>
</evidence>
<dbReference type="Gene3D" id="3.40.50.10490">
    <property type="entry name" value="Glucose-6-phosphate isomerase like protein, domain 1"/>
    <property type="match status" value="1"/>
</dbReference>
<feature type="binding site" evidence="10">
    <location>
        <position position="124"/>
    </location>
    <ligand>
        <name>substrate</name>
    </ligand>
</feature>
<comment type="subcellular location">
    <subcellularLocation>
        <location evidence="3 10">Cytoplasm</location>
    </subcellularLocation>
</comment>
<sequence length="194" mass="20980">MYQDLIRAELTEAADVLNRFISDEKNLADIQAAAKLLADSFKQGGKVLSCGNGGSHCDAMHFAEELTGRYRDNRPGYPGIAISDPSHLSCVSNDFGYEYVFSRYLEAVGAKGDVLFGLSTSGNSANILKAIEAAKAKGMKVIALTGKDGGKMAGIADVEIRVPHFGYADRIQEIHIKIIHILIMLVEKEMEGAE</sequence>
<evidence type="ECO:0000256" key="3">
    <source>
        <dbReference type="ARBA" id="ARBA00004496"/>
    </source>
</evidence>
<feature type="binding site" evidence="10">
    <location>
        <position position="172"/>
    </location>
    <ligand>
        <name>Zn(2+)</name>
        <dbReference type="ChEBI" id="CHEBI:29105"/>
    </ligand>
</feature>
<evidence type="ECO:0000256" key="6">
    <source>
        <dbReference type="ARBA" id="ARBA00022723"/>
    </source>
</evidence>
<dbReference type="RefSeq" id="WP_120510134.1">
    <property type="nucleotide sequence ID" value="NZ_JACYTP010000002.1"/>
</dbReference>
<dbReference type="GO" id="GO:0016853">
    <property type="term" value="F:isomerase activity"/>
    <property type="evidence" value="ECO:0007669"/>
    <property type="project" value="UniProtKB-KW"/>
</dbReference>
<feature type="domain" description="SIS" evidence="11">
    <location>
        <begin position="37"/>
        <end position="194"/>
    </location>
</feature>
<accession>A0ABR9BGX6</accession>
<evidence type="ECO:0000256" key="5">
    <source>
        <dbReference type="ARBA" id="ARBA00022490"/>
    </source>
</evidence>
<keyword evidence="5 10" id="KW-0963">Cytoplasm</keyword>
<name>A0ABR9BGX6_9GAMM</name>